<dbReference type="InterPro" id="IPR005144">
    <property type="entry name" value="ATP-cone_dom"/>
</dbReference>
<accession>A0AA48L143</accession>
<sequence>MKCPLCKLLNSSKVLESRATDDGTRIRRRRECVSCLKRFTTYETVELTPMVVIKKDGSREIFDIEKVINGILKACHKRSVEVEKIYEISRNIEHIFQNMLVSEVNSYEIGEKVMAALKIIDEVAYVRFASIYRQFKDISDFVENLKKLE</sequence>
<dbReference type="HAMAP" id="MF_00440">
    <property type="entry name" value="NrdR"/>
    <property type="match status" value="1"/>
</dbReference>
<evidence type="ECO:0000256" key="1">
    <source>
        <dbReference type="ARBA" id="ARBA00022491"/>
    </source>
</evidence>
<keyword evidence="2 8" id="KW-0547">Nucleotide-binding</keyword>
<dbReference type="Proteomes" id="UP001337580">
    <property type="component" value="Chromosome"/>
</dbReference>
<protein>
    <recommendedName>
        <fullName evidence="8">Transcriptional repressor NrdR</fullName>
    </recommendedName>
</protein>
<keyword evidence="3" id="KW-0862">Zinc</keyword>
<comment type="caution">
    <text evidence="8">Lacks conserved residue(s) required for the propagation of feature annotation.</text>
</comment>
<reference evidence="10" key="1">
    <citation type="journal article" date="2023" name="ISME J.">
        <title>Emergence of putative energy parasites within Clostridia revealed by genome analysis of a novel endosymbiotic clade.</title>
        <authorList>
            <person name="Takahashi K."/>
            <person name="Kuwahara H."/>
            <person name="Horikawa Y."/>
            <person name="Izawa K."/>
            <person name="Kato D."/>
            <person name="Inagaki T."/>
            <person name="Yuki M."/>
            <person name="Ohkuma M."/>
            <person name="Hongoh Y."/>
        </authorList>
    </citation>
    <scope>NUCLEOTIDE SEQUENCE</scope>
    <source>
        <strain evidence="10">CfP3-15</strain>
    </source>
</reference>
<evidence type="ECO:0000313" key="10">
    <source>
        <dbReference type="EMBL" id="BED92205.1"/>
    </source>
</evidence>
<keyword evidence="1 8" id="KW-0678">Repressor</keyword>
<keyword evidence="4 8" id="KW-0067">ATP-binding</keyword>
<dbReference type="GO" id="GO:0003677">
    <property type="term" value="F:DNA binding"/>
    <property type="evidence" value="ECO:0007669"/>
    <property type="project" value="UniProtKB-KW"/>
</dbReference>
<dbReference type="InterPro" id="IPR055173">
    <property type="entry name" value="NrdR-like_N"/>
</dbReference>
<dbReference type="KEGG" id="ips:CfP315_0808"/>
<dbReference type="GO" id="GO:0008270">
    <property type="term" value="F:zinc ion binding"/>
    <property type="evidence" value="ECO:0007669"/>
    <property type="project" value="InterPro"/>
</dbReference>
<evidence type="ECO:0000256" key="4">
    <source>
        <dbReference type="ARBA" id="ARBA00022840"/>
    </source>
</evidence>
<dbReference type="GO" id="GO:0045892">
    <property type="term" value="P:negative regulation of DNA-templated transcription"/>
    <property type="evidence" value="ECO:0007669"/>
    <property type="project" value="UniProtKB-UniRule"/>
</dbReference>
<proteinExistence type="inferred from homology"/>
<evidence type="ECO:0000256" key="6">
    <source>
        <dbReference type="ARBA" id="ARBA00023125"/>
    </source>
</evidence>
<organism evidence="10">
    <name type="scientific">Candidatus Improbicoccus pseudotrichonymphae</name>
    <dbReference type="NCBI Taxonomy" id="3033792"/>
    <lineage>
        <taxon>Bacteria</taxon>
        <taxon>Bacillati</taxon>
        <taxon>Bacillota</taxon>
        <taxon>Clostridia</taxon>
        <taxon>Candidatus Improbicoccus</taxon>
    </lineage>
</organism>
<comment type="similarity">
    <text evidence="8">Belongs to the NrdR family.</text>
</comment>
<evidence type="ECO:0000256" key="7">
    <source>
        <dbReference type="ARBA" id="ARBA00023163"/>
    </source>
</evidence>
<evidence type="ECO:0000256" key="8">
    <source>
        <dbReference type="HAMAP-Rule" id="MF_00440"/>
    </source>
</evidence>
<dbReference type="NCBIfam" id="TIGR00244">
    <property type="entry name" value="transcriptional regulator NrdR"/>
    <property type="match status" value="1"/>
</dbReference>
<dbReference type="GO" id="GO:0005524">
    <property type="term" value="F:ATP binding"/>
    <property type="evidence" value="ECO:0007669"/>
    <property type="project" value="UniProtKB-UniRule"/>
</dbReference>
<keyword evidence="6 8" id="KW-0238">DNA-binding</keyword>
<name>A0AA48L143_9FIRM</name>
<evidence type="ECO:0000256" key="5">
    <source>
        <dbReference type="ARBA" id="ARBA00023015"/>
    </source>
</evidence>
<keyword evidence="7 8" id="KW-0804">Transcription</keyword>
<comment type="function">
    <text evidence="8">Negatively regulates transcription of bacterial ribonucleotide reductase nrd genes and operons by binding to NrdR-boxes.</text>
</comment>
<keyword evidence="5 8" id="KW-0805">Transcription regulation</keyword>
<dbReference type="Pfam" id="PF22811">
    <property type="entry name" value="Zn_ribbon_NrdR"/>
    <property type="match status" value="1"/>
</dbReference>
<dbReference type="PANTHER" id="PTHR30455:SF2">
    <property type="entry name" value="TRANSCRIPTIONAL REPRESSOR NRDR"/>
    <property type="match status" value="1"/>
</dbReference>
<evidence type="ECO:0000256" key="3">
    <source>
        <dbReference type="ARBA" id="ARBA00022833"/>
    </source>
</evidence>
<evidence type="ECO:0000256" key="2">
    <source>
        <dbReference type="ARBA" id="ARBA00022741"/>
    </source>
</evidence>
<dbReference type="EMBL" id="AP027924">
    <property type="protein sequence ID" value="BED92205.1"/>
    <property type="molecule type" value="Genomic_DNA"/>
</dbReference>
<dbReference type="AlphaFoldDB" id="A0AA48L143"/>
<dbReference type="Pfam" id="PF03477">
    <property type="entry name" value="ATP-cone"/>
    <property type="match status" value="1"/>
</dbReference>
<dbReference type="PROSITE" id="PS51161">
    <property type="entry name" value="ATP_CONE"/>
    <property type="match status" value="1"/>
</dbReference>
<dbReference type="InterPro" id="IPR003796">
    <property type="entry name" value="RNR_NrdR-like"/>
</dbReference>
<gene>
    <name evidence="8" type="primary">nrdR</name>
    <name evidence="10" type="ORF">CfP315_0808</name>
</gene>
<feature type="domain" description="ATP-cone" evidence="9">
    <location>
        <begin position="50"/>
        <end position="140"/>
    </location>
</feature>
<evidence type="ECO:0000259" key="9">
    <source>
        <dbReference type="PROSITE" id="PS51161"/>
    </source>
</evidence>
<dbReference type="PANTHER" id="PTHR30455">
    <property type="entry name" value="TRANSCRIPTIONAL REPRESSOR NRDR"/>
    <property type="match status" value="1"/>
</dbReference>